<dbReference type="Proteomes" id="UP000092993">
    <property type="component" value="Unassembled WGS sequence"/>
</dbReference>
<proteinExistence type="predicted"/>
<dbReference type="EMBL" id="LUGG01000005">
    <property type="protein sequence ID" value="OBZ74508.1"/>
    <property type="molecule type" value="Genomic_DNA"/>
</dbReference>
<comment type="caution">
    <text evidence="1">The sequence shown here is derived from an EMBL/GenBank/DDBJ whole genome shotgun (WGS) entry which is preliminary data.</text>
</comment>
<accession>A0A1C7MCD0</accession>
<name>A0A1C7MCD0_GRIFR</name>
<evidence type="ECO:0000313" key="1">
    <source>
        <dbReference type="EMBL" id="OBZ74508.1"/>
    </source>
</evidence>
<evidence type="ECO:0000313" key="2">
    <source>
        <dbReference type="Proteomes" id="UP000092993"/>
    </source>
</evidence>
<organism evidence="1 2">
    <name type="scientific">Grifola frondosa</name>
    <name type="common">Maitake</name>
    <name type="synonym">Polyporus frondosus</name>
    <dbReference type="NCBI Taxonomy" id="5627"/>
    <lineage>
        <taxon>Eukaryota</taxon>
        <taxon>Fungi</taxon>
        <taxon>Dikarya</taxon>
        <taxon>Basidiomycota</taxon>
        <taxon>Agaricomycotina</taxon>
        <taxon>Agaricomycetes</taxon>
        <taxon>Polyporales</taxon>
        <taxon>Grifolaceae</taxon>
        <taxon>Grifola</taxon>
    </lineage>
</organism>
<keyword evidence="2" id="KW-1185">Reference proteome</keyword>
<gene>
    <name evidence="1" type="ORF">A0H81_05152</name>
</gene>
<dbReference type="AlphaFoldDB" id="A0A1C7MCD0"/>
<protein>
    <submittedName>
        <fullName evidence="1">Uncharacterized protein</fullName>
    </submittedName>
</protein>
<sequence length="209" mass="23254">MPVSNIAELCNFRQLRTYGAPAEQRLKITTWSTVHRAGEIMGHIRFPLRNEMTRTRNFGSAYMWNAAQRGRLDHHMCPAKIICAIFSPLPSSVANDLSITIKRNQIMAAITNRLKAALRSRILNPRQCGPTEPHNKQRSVCINGLVLATEPPFPLSPFLPPYQWASSSAVMFLSLLPTSLSLSASSLVLRRLGHAYVQGIDDVGGSFDR</sequence>
<reference evidence="1 2" key="1">
    <citation type="submission" date="2016-03" db="EMBL/GenBank/DDBJ databases">
        <title>Whole genome sequencing of Grifola frondosa 9006-11.</title>
        <authorList>
            <person name="Min B."/>
            <person name="Park H."/>
            <person name="Kim J.-G."/>
            <person name="Cho H."/>
            <person name="Oh Y.-L."/>
            <person name="Kong W.-S."/>
            <person name="Choi I.-G."/>
        </authorList>
    </citation>
    <scope>NUCLEOTIDE SEQUENCE [LARGE SCALE GENOMIC DNA]</scope>
    <source>
        <strain evidence="1 2">9006-11</strain>
    </source>
</reference>